<sequence length="42" mass="4978">MIFSVIYKKRSQKQVLFLKKALRYYSDSLLIFVLAVNINTPQ</sequence>
<dbReference type="Proteomes" id="UP000004095">
    <property type="component" value="Unassembled WGS sequence"/>
</dbReference>
<keyword evidence="3" id="KW-1185">Reference proteome</keyword>
<accession>A1ZF90</accession>
<keyword evidence="1" id="KW-0812">Transmembrane</keyword>
<name>A1ZF90_MICM2</name>
<feature type="transmembrane region" description="Helical" evidence="1">
    <location>
        <begin position="21"/>
        <end position="38"/>
    </location>
</feature>
<evidence type="ECO:0000256" key="1">
    <source>
        <dbReference type="SAM" id="Phobius"/>
    </source>
</evidence>
<evidence type="ECO:0000313" key="2">
    <source>
        <dbReference type="EMBL" id="EAY31192.1"/>
    </source>
</evidence>
<keyword evidence="1" id="KW-1133">Transmembrane helix</keyword>
<gene>
    <name evidence="2" type="ORF">M23134_07602</name>
</gene>
<proteinExistence type="predicted"/>
<keyword evidence="1" id="KW-0472">Membrane</keyword>
<dbReference type="EMBL" id="AAWS01000004">
    <property type="protein sequence ID" value="EAY31192.1"/>
    <property type="molecule type" value="Genomic_DNA"/>
</dbReference>
<reference evidence="2 3" key="1">
    <citation type="submission" date="2007-01" db="EMBL/GenBank/DDBJ databases">
        <authorList>
            <person name="Haygood M."/>
            <person name="Podell S."/>
            <person name="Anderson C."/>
            <person name="Hopkinson B."/>
            <person name="Roe K."/>
            <person name="Barbeau K."/>
            <person name="Gaasterland T."/>
            <person name="Ferriera S."/>
            <person name="Johnson J."/>
            <person name="Kravitz S."/>
            <person name="Beeson K."/>
            <person name="Sutton G."/>
            <person name="Rogers Y.-H."/>
            <person name="Friedman R."/>
            <person name="Frazier M."/>
            <person name="Venter J.C."/>
        </authorList>
    </citation>
    <scope>NUCLEOTIDE SEQUENCE [LARGE SCALE GENOMIC DNA]</scope>
    <source>
        <strain evidence="2 3">ATCC 23134</strain>
    </source>
</reference>
<comment type="caution">
    <text evidence="2">The sequence shown here is derived from an EMBL/GenBank/DDBJ whole genome shotgun (WGS) entry which is preliminary data.</text>
</comment>
<dbReference type="AlphaFoldDB" id="A1ZF90"/>
<organism evidence="2 3">
    <name type="scientific">Microscilla marina ATCC 23134</name>
    <dbReference type="NCBI Taxonomy" id="313606"/>
    <lineage>
        <taxon>Bacteria</taxon>
        <taxon>Pseudomonadati</taxon>
        <taxon>Bacteroidota</taxon>
        <taxon>Cytophagia</taxon>
        <taxon>Cytophagales</taxon>
        <taxon>Microscillaceae</taxon>
        <taxon>Microscilla</taxon>
    </lineage>
</organism>
<evidence type="ECO:0000313" key="3">
    <source>
        <dbReference type="Proteomes" id="UP000004095"/>
    </source>
</evidence>
<protein>
    <submittedName>
        <fullName evidence="2">Uncharacterized protein</fullName>
    </submittedName>
</protein>